<dbReference type="GO" id="GO:0003700">
    <property type="term" value="F:DNA-binding transcription factor activity"/>
    <property type="evidence" value="ECO:0007669"/>
    <property type="project" value="TreeGrafter"/>
</dbReference>
<evidence type="ECO:0000313" key="6">
    <source>
        <dbReference type="Proteomes" id="UP000198508"/>
    </source>
</evidence>
<evidence type="ECO:0000313" key="5">
    <source>
        <dbReference type="EMBL" id="SET36749.1"/>
    </source>
</evidence>
<dbReference type="InterPro" id="IPR010982">
    <property type="entry name" value="Lambda_DNA-bd_dom_sf"/>
</dbReference>
<dbReference type="Gene3D" id="3.40.50.2300">
    <property type="match status" value="2"/>
</dbReference>
<dbReference type="SMART" id="SM00354">
    <property type="entry name" value="HTH_LACI"/>
    <property type="match status" value="1"/>
</dbReference>
<dbReference type="InterPro" id="IPR000843">
    <property type="entry name" value="HTH_LacI"/>
</dbReference>
<evidence type="ECO:0000259" key="4">
    <source>
        <dbReference type="PROSITE" id="PS50932"/>
    </source>
</evidence>
<dbReference type="Pfam" id="PF00532">
    <property type="entry name" value="Peripla_BP_1"/>
    <property type="match status" value="1"/>
</dbReference>
<dbReference type="RefSeq" id="WP_092361700.1">
    <property type="nucleotide sequence ID" value="NZ_DAINWJ010000228.1"/>
</dbReference>
<protein>
    <submittedName>
        <fullName evidence="5">Transcriptional regulator, LacI family</fullName>
    </submittedName>
</protein>
<dbReference type="Proteomes" id="UP000198508">
    <property type="component" value="Unassembled WGS sequence"/>
</dbReference>
<dbReference type="AlphaFoldDB" id="A0A1I0DX04"/>
<evidence type="ECO:0000256" key="3">
    <source>
        <dbReference type="ARBA" id="ARBA00023163"/>
    </source>
</evidence>
<keyword evidence="1" id="KW-0805">Transcription regulation</keyword>
<evidence type="ECO:0000256" key="2">
    <source>
        <dbReference type="ARBA" id="ARBA00023125"/>
    </source>
</evidence>
<feature type="domain" description="HTH lacI-type" evidence="4">
    <location>
        <begin position="1"/>
        <end position="55"/>
    </location>
</feature>
<dbReference type="Pfam" id="PF00356">
    <property type="entry name" value="LacI"/>
    <property type="match status" value="1"/>
</dbReference>
<dbReference type="InterPro" id="IPR028082">
    <property type="entry name" value="Peripla_BP_I"/>
</dbReference>
<proteinExistence type="predicted"/>
<dbReference type="GO" id="GO:0000976">
    <property type="term" value="F:transcription cis-regulatory region binding"/>
    <property type="evidence" value="ECO:0007669"/>
    <property type="project" value="TreeGrafter"/>
</dbReference>
<accession>A0A1I0DX04</accession>
<dbReference type="STRING" id="460384.SAMN05216313_105104"/>
<dbReference type="SUPFAM" id="SSF53822">
    <property type="entry name" value="Periplasmic binding protein-like I"/>
    <property type="match status" value="1"/>
</dbReference>
<dbReference type="CDD" id="cd06267">
    <property type="entry name" value="PBP1_LacI_sugar_binding-like"/>
    <property type="match status" value="1"/>
</dbReference>
<dbReference type="EMBL" id="FOIM01000005">
    <property type="protein sequence ID" value="SET36749.1"/>
    <property type="molecule type" value="Genomic_DNA"/>
</dbReference>
<keyword evidence="3" id="KW-0804">Transcription</keyword>
<name>A0A1I0DX04_9FIRM</name>
<dbReference type="SUPFAM" id="SSF47413">
    <property type="entry name" value="lambda repressor-like DNA-binding domains"/>
    <property type="match status" value="1"/>
</dbReference>
<reference evidence="6" key="1">
    <citation type="submission" date="2016-10" db="EMBL/GenBank/DDBJ databases">
        <authorList>
            <person name="Varghese N."/>
            <person name="Submissions S."/>
        </authorList>
    </citation>
    <scope>NUCLEOTIDE SEQUENCE [LARGE SCALE GENOMIC DNA]</scope>
    <source>
        <strain evidence="6">NLAE-zl-G277</strain>
    </source>
</reference>
<dbReference type="CDD" id="cd01392">
    <property type="entry name" value="HTH_LacI"/>
    <property type="match status" value="1"/>
</dbReference>
<dbReference type="PANTHER" id="PTHR30146:SF109">
    <property type="entry name" value="HTH-TYPE TRANSCRIPTIONAL REGULATOR GALS"/>
    <property type="match status" value="1"/>
</dbReference>
<keyword evidence="6" id="KW-1185">Reference proteome</keyword>
<gene>
    <name evidence="5" type="ORF">SAMN05216313_105104</name>
</gene>
<dbReference type="InterPro" id="IPR001761">
    <property type="entry name" value="Peripla_BP/Lac1_sug-bd_dom"/>
</dbReference>
<keyword evidence="2" id="KW-0238">DNA-binding</keyword>
<sequence>MTLKEISEKTGFSITTISRVMNRTGYVNEETYRKVMQAAEEGGYFQKKKNTALNNNIVGVIVPDLSNPFFGAVIKGIKEVTETMHKEVVVMDTSEDFNQEKRALALMQSMKLCGLIITPISDCGQGGYEIEKMLTDLNVPVVLVDRDVKNSAFDGVFINNTQGAFEITSYLIQKGYSRIAIISGPRYSKPGRERLKGYKNALEKYGMTPDEKLFFEGDFSLESGYALAEKMMLQGELPQAVFCCNNLMTMGCVKALAAHKVKIGKDIQVAGFDKLDLIDQVMDLKIATVDRPTVEMGRAAAEILLQKPKLPESSVIRSGIRMDLMPKLSVYE</sequence>
<organism evidence="5 6">
    <name type="scientific">Enterocloster lavalensis</name>
    <dbReference type="NCBI Taxonomy" id="460384"/>
    <lineage>
        <taxon>Bacteria</taxon>
        <taxon>Bacillati</taxon>
        <taxon>Bacillota</taxon>
        <taxon>Clostridia</taxon>
        <taxon>Lachnospirales</taxon>
        <taxon>Lachnospiraceae</taxon>
        <taxon>Enterocloster</taxon>
    </lineage>
</organism>
<evidence type="ECO:0000256" key="1">
    <source>
        <dbReference type="ARBA" id="ARBA00023015"/>
    </source>
</evidence>
<dbReference type="Gene3D" id="1.10.260.40">
    <property type="entry name" value="lambda repressor-like DNA-binding domains"/>
    <property type="match status" value="1"/>
</dbReference>
<dbReference type="PANTHER" id="PTHR30146">
    <property type="entry name" value="LACI-RELATED TRANSCRIPTIONAL REPRESSOR"/>
    <property type="match status" value="1"/>
</dbReference>
<dbReference type="PROSITE" id="PS50932">
    <property type="entry name" value="HTH_LACI_2"/>
    <property type="match status" value="1"/>
</dbReference>